<evidence type="ECO:0000256" key="1">
    <source>
        <dbReference type="SAM" id="MobiDB-lite"/>
    </source>
</evidence>
<dbReference type="GO" id="GO:0031410">
    <property type="term" value="C:cytoplasmic vesicle"/>
    <property type="evidence" value="ECO:0007669"/>
    <property type="project" value="TreeGrafter"/>
</dbReference>
<feature type="compositionally biased region" description="Low complexity" evidence="1">
    <location>
        <begin position="61"/>
        <end position="72"/>
    </location>
</feature>
<dbReference type="Gene3D" id="1.20.1270.60">
    <property type="entry name" value="Arfaptin homology (AH) domain/BAR domain"/>
    <property type="match status" value="1"/>
</dbReference>
<dbReference type="PROSITE" id="PS50195">
    <property type="entry name" value="PX"/>
    <property type="match status" value="1"/>
</dbReference>
<dbReference type="InterPro" id="IPR036871">
    <property type="entry name" value="PX_dom_sf"/>
</dbReference>
<feature type="region of interest" description="Disordered" evidence="1">
    <location>
        <begin position="510"/>
        <end position="529"/>
    </location>
</feature>
<feature type="compositionally biased region" description="Polar residues" evidence="1">
    <location>
        <begin position="440"/>
        <end position="458"/>
    </location>
</feature>
<dbReference type="SUPFAM" id="SSF64268">
    <property type="entry name" value="PX domain"/>
    <property type="match status" value="1"/>
</dbReference>
<sequence>MNLSSTSSSLVSSCFTFPLRPTQAKPKSALQNRSMLSSTSPVEEYRDGQFNLARSGSLLSVSNRSSRSSSSSPPNIPFKPGHLRSISSQVRVQNRIIQAVEIRQQSPESTSSRLSGSSPPALQHADQTTIKATQRRPPRETANAIQKLMQSNNHPAVPSLSRDWRDQANEKSRTSVDRRPGSLDPKQRVGGFQDLERIHITGPQKLSLGVRSDNLLGSASQTEGVVSHRPDQASSTFTPLITPRQAIALYTFNPEAFSSSESDKDEEDDSEKMTPEVRFQSGDKLEIWVPDIGGGWSLGKNLTSSSSLLDISLNQVTEQGHNDWGLIPIGWYKVVESPDTPRNRPEVKKVAPMQSFSARLAFGTQSSDVLLSQKQARLTSVDHGRMDQECFPIARRSLDTSSHHESCASDLEVYSPNKQKAKAKSGLEAPPSRGTRRNLRVNNASEVGTASSRSSGYFLSPPMQNASVAINKEFDPNGVHFDYQSRGIACSVTASDAMFAARQAADRHSIDPPAPEVIGQPRSSSWNPFLRNRTANRRHSIAHSYITGEEDYQQDTTEEDGQDQGCTERHEIRAGPAWKDSAPRFTVQVHSPQLQTHPSKMKAHVIYTVTSTFSNDNGSVEDGPMNVQVTVGRRYSHFGLLSIGLNLIYGEVIDLPALPEKGFTSNYDEGFIENRRRALERYLFRLTRHPILRYCPRLTTFLGCEDVEEFEAEARSWSQVHSEPSQKAGGQATESAASSSFFSKVFHPDYNVDEPEAESSIDAYNQHTQSLENSKNMVDLEKNISNLRISIQDVAQNFQKVSSSIQRLCAGLPLPHKELPYNRPPKSGISGSERPGYVPCDDAHGVYHGLEKGQKHSSPENSLLRDLRRDVRDAGMQNLDGAICWKEDCTECLAMTKALQLLGQSLGNVAGSYSTCATEALAPVEALIKELSFPHKNRKVLSSLHDSTKVSFSDLSGHGTLDIFESRKETVLNVVMSEIERHHQERNLDFRDMSKTLLDGQIQLHQTACEQLKEARQALEEPQLSFLGRSGPRSMNAEEAKGLQGQDLTRSSSAIFASSHNESFKTARSQLDLDQSDNRPLSRSSSVLEWINRSATYPGKLAENSSRPLANNHQRNPSIASHSSSMASSAFSSVFVKPLSAAFSSMVDLSDYLS</sequence>
<feature type="compositionally biased region" description="Polar residues" evidence="1">
    <location>
        <begin position="1103"/>
        <end position="1117"/>
    </location>
</feature>
<feature type="compositionally biased region" description="Low complexity" evidence="1">
    <location>
        <begin position="106"/>
        <end position="120"/>
    </location>
</feature>
<dbReference type="Gene3D" id="3.30.1520.10">
    <property type="entry name" value="Phox-like domain"/>
    <property type="match status" value="1"/>
</dbReference>
<dbReference type="InterPro" id="IPR027267">
    <property type="entry name" value="AH/BAR_dom_sf"/>
</dbReference>
<dbReference type="InterPro" id="IPR001683">
    <property type="entry name" value="PX_dom"/>
</dbReference>
<dbReference type="GO" id="GO:0005886">
    <property type="term" value="C:plasma membrane"/>
    <property type="evidence" value="ECO:0007669"/>
    <property type="project" value="TreeGrafter"/>
</dbReference>
<evidence type="ECO:0000313" key="3">
    <source>
        <dbReference type="EMBL" id="KAA1117246.1"/>
    </source>
</evidence>
<feature type="region of interest" description="Disordered" evidence="1">
    <location>
        <begin position="257"/>
        <end position="276"/>
    </location>
</feature>
<name>A0A5B0QVG0_PUCGR</name>
<feature type="domain" description="PX" evidence="2">
    <location>
        <begin position="585"/>
        <end position="709"/>
    </location>
</feature>
<evidence type="ECO:0000313" key="4">
    <source>
        <dbReference type="Proteomes" id="UP000325313"/>
    </source>
</evidence>
<dbReference type="EMBL" id="VDEP01000266">
    <property type="protein sequence ID" value="KAA1117246.1"/>
    <property type="molecule type" value="Genomic_DNA"/>
</dbReference>
<proteinExistence type="predicted"/>
<gene>
    <name evidence="3" type="ORF">PGTUg99_050282</name>
</gene>
<feature type="region of interest" description="Disordered" evidence="1">
    <location>
        <begin position="1101"/>
        <end position="1123"/>
    </location>
</feature>
<feature type="region of interest" description="Disordered" evidence="1">
    <location>
        <begin position="417"/>
        <end position="458"/>
    </location>
</feature>
<reference evidence="3 4" key="1">
    <citation type="submission" date="2019-05" db="EMBL/GenBank/DDBJ databases">
        <title>Emergence of the Ug99 lineage of the wheat stem rust pathogen through somatic hybridization.</title>
        <authorList>
            <person name="Li F."/>
            <person name="Upadhyaya N.M."/>
            <person name="Sperschneider J."/>
            <person name="Matny O."/>
            <person name="Nguyen-Phuc H."/>
            <person name="Mago R."/>
            <person name="Raley C."/>
            <person name="Miller M.E."/>
            <person name="Silverstein K.A.T."/>
            <person name="Henningsen E."/>
            <person name="Hirsch C.D."/>
            <person name="Visser B."/>
            <person name="Pretorius Z.A."/>
            <person name="Steffenson B.J."/>
            <person name="Schwessinger B."/>
            <person name="Dodds P.N."/>
            <person name="Figueroa M."/>
        </authorList>
    </citation>
    <scope>NUCLEOTIDE SEQUENCE [LARGE SCALE GENOMIC DNA]</scope>
    <source>
        <strain evidence="3 4">Ug99</strain>
    </source>
</reference>
<feature type="region of interest" description="Disordered" evidence="1">
    <location>
        <begin position="24"/>
        <end position="43"/>
    </location>
</feature>
<dbReference type="GO" id="GO:0006897">
    <property type="term" value="P:endocytosis"/>
    <property type="evidence" value="ECO:0007669"/>
    <property type="project" value="TreeGrafter"/>
</dbReference>
<feature type="compositionally biased region" description="Acidic residues" evidence="1">
    <location>
        <begin position="548"/>
        <end position="562"/>
    </location>
</feature>
<dbReference type="Pfam" id="PF00787">
    <property type="entry name" value="PX"/>
    <property type="match status" value="1"/>
</dbReference>
<feature type="region of interest" description="Disordered" evidence="1">
    <location>
        <begin position="1023"/>
        <end position="1049"/>
    </location>
</feature>
<feature type="compositionally biased region" description="Basic and acidic residues" evidence="1">
    <location>
        <begin position="162"/>
        <end position="187"/>
    </location>
</feature>
<dbReference type="PANTHER" id="PTHR45827">
    <property type="entry name" value="SORTING NEXIN"/>
    <property type="match status" value="1"/>
</dbReference>
<comment type="caution">
    <text evidence="3">The sequence shown here is derived from an EMBL/GenBank/DDBJ whole genome shotgun (WGS) entry which is preliminary data.</text>
</comment>
<dbReference type="GO" id="GO:0035091">
    <property type="term" value="F:phosphatidylinositol binding"/>
    <property type="evidence" value="ECO:0007669"/>
    <property type="project" value="InterPro"/>
</dbReference>
<dbReference type="PANTHER" id="PTHR45827:SF1">
    <property type="entry name" value="SORTING NEXIN"/>
    <property type="match status" value="1"/>
</dbReference>
<protein>
    <recommendedName>
        <fullName evidence="2">PX domain-containing protein</fullName>
    </recommendedName>
</protein>
<organism evidence="3 4">
    <name type="scientific">Puccinia graminis f. sp. tritici</name>
    <dbReference type="NCBI Taxonomy" id="56615"/>
    <lineage>
        <taxon>Eukaryota</taxon>
        <taxon>Fungi</taxon>
        <taxon>Dikarya</taxon>
        <taxon>Basidiomycota</taxon>
        <taxon>Pucciniomycotina</taxon>
        <taxon>Pucciniomycetes</taxon>
        <taxon>Pucciniales</taxon>
        <taxon>Pucciniaceae</taxon>
        <taxon>Puccinia</taxon>
    </lineage>
</organism>
<accession>A0A5B0QVG0</accession>
<dbReference type="SMART" id="SM00312">
    <property type="entry name" value="PX"/>
    <property type="match status" value="1"/>
</dbReference>
<feature type="region of interest" description="Disordered" evidence="1">
    <location>
        <begin position="101"/>
        <end position="188"/>
    </location>
</feature>
<dbReference type="GO" id="GO:0097320">
    <property type="term" value="P:plasma membrane tubulation"/>
    <property type="evidence" value="ECO:0007669"/>
    <property type="project" value="TreeGrafter"/>
</dbReference>
<feature type="compositionally biased region" description="Polar residues" evidence="1">
    <location>
        <begin position="29"/>
        <end position="41"/>
    </location>
</feature>
<feature type="region of interest" description="Disordered" evidence="1">
    <location>
        <begin position="61"/>
        <end position="85"/>
    </location>
</feature>
<dbReference type="GO" id="GO:0016197">
    <property type="term" value="P:endosomal transport"/>
    <property type="evidence" value="ECO:0007669"/>
    <property type="project" value="TreeGrafter"/>
</dbReference>
<evidence type="ECO:0000259" key="2">
    <source>
        <dbReference type="PROSITE" id="PS50195"/>
    </source>
</evidence>
<feature type="region of interest" description="Disordered" evidence="1">
    <location>
        <begin position="546"/>
        <end position="567"/>
    </location>
</feature>
<dbReference type="AlphaFoldDB" id="A0A5B0QVG0"/>
<dbReference type="Proteomes" id="UP000325313">
    <property type="component" value="Unassembled WGS sequence"/>
</dbReference>